<dbReference type="InterPro" id="IPR039425">
    <property type="entry name" value="RNA_pol_sigma-70-like"/>
</dbReference>
<dbReference type="PANTHER" id="PTHR43133:SF60">
    <property type="entry name" value="RNA POLYMERASE SIGMA FACTOR SIGV"/>
    <property type="match status" value="1"/>
</dbReference>
<reference evidence="9 10" key="1">
    <citation type="submission" date="2019-07" db="EMBL/GenBank/DDBJ databases">
        <title>Whole genome shotgun sequence of Marinococcus halophilus NBRC 102359.</title>
        <authorList>
            <person name="Hosoyama A."/>
            <person name="Uohara A."/>
            <person name="Ohji S."/>
            <person name="Ichikawa N."/>
        </authorList>
    </citation>
    <scope>NUCLEOTIDE SEQUENCE [LARGE SCALE GENOMIC DNA]</scope>
    <source>
        <strain evidence="9 10">NBRC 102359</strain>
    </source>
</reference>
<evidence type="ECO:0000313" key="10">
    <source>
        <dbReference type="Proteomes" id="UP000321051"/>
    </source>
</evidence>
<dbReference type="NCBIfam" id="TIGR02937">
    <property type="entry name" value="sigma70-ECF"/>
    <property type="match status" value="1"/>
</dbReference>
<feature type="domain" description="RNA polymerase sigma factor 70 region 4 type 2" evidence="8">
    <location>
        <begin position="111"/>
        <end position="162"/>
    </location>
</feature>
<dbReference type="InterPro" id="IPR013324">
    <property type="entry name" value="RNA_pol_sigma_r3/r4-like"/>
</dbReference>
<organism evidence="9 10">
    <name type="scientific">Marinococcus halophilus</name>
    <dbReference type="NCBI Taxonomy" id="1371"/>
    <lineage>
        <taxon>Bacteria</taxon>
        <taxon>Bacillati</taxon>
        <taxon>Bacillota</taxon>
        <taxon>Bacilli</taxon>
        <taxon>Bacillales</taxon>
        <taxon>Bacillaceae</taxon>
        <taxon>Marinococcus</taxon>
    </lineage>
</organism>
<dbReference type="GO" id="GO:0006352">
    <property type="term" value="P:DNA-templated transcription initiation"/>
    <property type="evidence" value="ECO:0007669"/>
    <property type="project" value="InterPro"/>
</dbReference>
<evidence type="ECO:0000259" key="8">
    <source>
        <dbReference type="Pfam" id="PF08281"/>
    </source>
</evidence>
<dbReference type="AlphaFoldDB" id="A0A510Y4M5"/>
<dbReference type="PROSITE" id="PS01063">
    <property type="entry name" value="SIGMA70_ECF"/>
    <property type="match status" value="1"/>
</dbReference>
<evidence type="ECO:0000256" key="3">
    <source>
        <dbReference type="ARBA" id="ARBA00023082"/>
    </source>
</evidence>
<keyword evidence="5 6" id="KW-0804">Transcription</keyword>
<dbReference type="InterPro" id="IPR036388">
    <property type="entry name" value="WH-like_DNA-bd_sf"/>
</dbReference>
<dbReference type="OrthoDB" id="9794508at2"/>
<accession>A0A510Y4M5</accession>
<evidence type="ECO:0000256" key="1">
    <source>
        <dbReference type="ARBA" id="ARBA00010641"/>
    </source>
</evidence>
<comment type="caution">
    <text evidence="9">The sequence shown here is derived from an EMBL/GenBank/DDBJ whole genome shotgun (WGS) entry which is preliminary data.</text>
</comment>
<dbReference type="InterPro" id="IPR014284">
    <property type="entry name" value="RNA_pol_sigma-70_dom"/>
</dbReference>
<dbReference type="RefSeq" id="WP_079475015.1">
    <property type="nucleotide sequence ID" value="NZ_BJUN01000002.1"/>
</dbReference>
<evidence type="ECO:0000256" key="5">
    <source>
        <dbReference type="ARBA" id="ARBA00023163"/>
    </source>
</evidence>
<dbReference type="SUPFAM" id="SSF88659">
    <property type="entry name" value="Sigma3 and sigma4 domains of RNA polymerase sigma factors"/>
    <property type="match status" value="1"/>
</dbReference>
<keyword evidence="4 6" id="KW-0238">DNA-binding</keyword>
<keyword evidence="10" id="KW-1185">Reference proteome</keyword>
<dbReference type="STRING" id="1371.GCA_900166605_00697"/>
<dbReference type="GO" id="GO:0006950">
    <property type="term" value="P:response to stress"/>
    <property type="evidence" value="ECO:0007669"/>
    <property type="project" value="UniProtKB-ARBA"/>
</dbReference>
<dbReference type="SUPFAM" id="SSF88946">
    <property type="entry name" value="Sigma2 domain of RNA polymerase sigma factors"/>
    <property type="match status" value="1"/>
</dbReference>
<dbReference type="Proteomes" id="UP000321051">
    <property type="component" value="Unassembled WGS sequence"/>
</dbReference>
<comment type="similarity">
    <text evidence="1 6">Belongs to the sigma-70 factor family. ECF subfamily.</text>
</comment>
<keyword evidence="2 6" id="KW-0805">Transcription regulation</keyword>
<protein>
    <recommendedName>
        <fullName evidence="6">RNA polymerase sigma factor</fullName>
    </recommendedName>
</protein>
<dbReference type="Gene3D" id="1.10.1740.10">
    <property type="match status" value="1"/>
</dbReference>
<dbReference type="InterPro" id="IPR007627">
    <property type="entry name" value="RNA_pol_sigma70_r2"/>
</dbReference>
<sequence length="179" mass="21384">MHDEFERLYEQYHHSLFQYLFYMVRDRETAEELVQEVYIKVLHSFDTFEGKSSEKTWLYSIARHVGIDWIRKQNRKKRKWLGVLGPLSKEEMRDPAPLPDEILTAKDDVREIYECMKACSADQRQVLMLRYVESLSIKEAAEVLGWSESKVKTTQHRAVKKIQDLMENRENLEERRAGD</sequence>
<evidence type="ECO:0000259" key="7">
    <source>
        <dbReference type="Pfam" id="PF04542"/>
    </source>
</evidence>
<dbReference type="Pfam" id="PF08281">
    <property type="entry name" value="Sigma70_r4_2"/>
    <property type="match status" value="1"/>
</dbReference>
<name>A0A510Y4M5_MARHA</name>
<dbReference type="InterPro" id="IPR000838">
    <property type="entry name" value="RNA_pol_sigma70_ECF_CS"/>
</dbReference>
<gene>
    <name evidence="9" type="primary">sigX</name>
    <name evidence="9" type="ORF">MHA01_03920</name>
</gene>
<proteinExistence type="inferred from homology"/>
<dbReference type="Pfam" id="PF04542">
    <property type="entry name" value="Sigma70_r2"/>
    <property type="match status" value="1"/>
</dbReference>
<dbReference type="InterPro" id="IPR013249">
    <property type="entry name" value="RNA_pol_sigma70_r4_t2"/>
</dbReference>
<evidence type="ECO:0000313" key="9">
    <source>
        <dbReference type="EMBL" id="GEK57487.1"/>
    </source>
</evidence>
<dbReference type="GO" id="GO:0016987">
    <property type="term" value="F:sigma factor activity"/>
    <property type="evidence" value="ECO:0007669"/>
    <property type="project" value="UniProtKB-KW"/>
</dbReference>
<dbReference type="Gene3D" id="1.10.10.10">
    <property type="entry name" value="Winged helix-like DNA-binding domain superfamily/Winged helix DNA-binding domain"/>
    <property type="match status" value="1"/>
</dbReference>
<keyword evidence="3 6" id="KW-0731">Sigma factor</keyword>
<dbReference type="CDD" id="cd06171">
    <property type="entry name" value="Sigma70_r4"/>
    <property type="match status" value="1"/>
</dbReference>
<evidence type="ECO:0000256" key="4">
    <source>
        <dbReference type="ARBA" id="ARBA00023125"/>
    </source>
</evidence>
<dbReference type="GO" id="GO:0003677">
    <property type="term" value="F:DNA binding"/>
    <property type="evidence" value="ECO:0007669"/>
    <property type="project" value="UniProtKB-KW"/>
</dbReference>
<dbReference type="InterPro" id="IPR013325">
    <property type="entry name" value="RNA_pol_sigma_r2"/>
</dbReference>
<dbReference type="PANTHER" id="PTHR43133">
    <property type="entry name" value="RNA POLYMERASE ECF-TYPE SIGMA FACTO"/>
    <property type="match status" value="1"/>
</dbReference>
<feature type="domain" description="RNA polymerase sigma-70 region 2" evidence="7">
    <location>
        <begin position="8"/>
        <end position="75"/>
    </location>
</feature>
<dbReference type="EMBL" id="BJUN01000002">
    <property type="protein sequence ID" value="GEK57487.1"/>
    <property type="molecule type" value="Genomic_DNA"/>
</dbReference>
<evidence type="ECO:0000256" key="6">
    <source>
        <dbReference type="RuleBase" id="RU000716"/>
    </source>
</evidence>
<evidence type="ECO:0000256" key="2">
    <source>
        <dbReference type="ARBA" id="ARBA00023015"/>
    </source>
</evidence>